<sequence>MTERDFRQLCAKTPVGTPLLFSNRDIQVRGTFLGCDKDTILIEVNGYVSFWPREVCDLRSTDYPVPSYS</sequence>
<organism evidence="1 2">
    <name type="scientific">Geothermobacter ehrlichii</name>
    <dbReference type="NCBI Taxonomy" id="213224"/>
    <lineage>
        <taxon>Bacteria</taxon>
        <taxon>Pseudomonadati</taxon>
        <taxon>Thermodesulfobacteriota</taxon>
        <taxon>Desulfuromonadia</taxon>
        <taxon>Desulfuromonadales</taxon>
        <taxon>Geothermobacteraceae</taxon>
        <taxon>Geothermobacter</taxon>
    </lineage>
</organism>
<dbReference type="AlphaFoldDB" id="A0A5D3WL56"/>
<evidence type="ECO:0000313" key="1">
    <source>
        <dbReference type="EMBL" id="TYO99167.1"/>
    </source>
</evidence>
<evidence type="ECO:0000313" key="2">
    <source>
        <dbReference type="Proteomes" id="UP000324159"/>
    </source>
</evidence>
<keyword evidence="2" id="KW-1185">Reference proteome</keyword>
<accession>A0A5D3WL56</accession>
<name>A0A5D3WL56_9BACT</name>
<evidence type="ECO:0008006" key="3">
    <source>
        <dbReference type="Google" id="ProtNLM"/>
    </source>
</evidence>
<gene>
    <name evidence="1" type="ORF">EDC39_1038</name>
</gene>
<dbReference type="RefSeq" id="WP_148895095.1">
    <property type="nucleotide sequence ID" value="NZ_VNIB01000003.1"/>
</dbReference>
<protein>
    <recommendedName>
        <fullName evidence="3">Host factor-I protein</fullName>
    </recommendedName>
</protein>
<reference evidence="1 2" key="1">
    <citation type="submission" date="2019-07" db="EMBL/GenBank/DDBJ databases">
        <title>Genomic Encyclopedia of Type Strains, Phase IV (KMG-IV): sequencing the most valuable type-strain genomes for metagenomic binning, comparative biology and taxonomic classification.</title>
        <authorList>
            <person name="Goeker M."/>
        </authorList>
    </citation>
    <scope>NUCLEOTIDE SEQUENCE [LARGE SCALE GENOMIC DNA]</scope>
    <source>
        <strain evidence="1 2">SS015</strain>
    </source>
</reference>
<proteinExistence type="predicted"/>
<dbReference type="Proteomes" id="UP000324159">
    <property type="component" value="Unassembled WGS sequence"/>
</dbReference>
<comment type="caution">
    <text evidence="1">The sequence shown here is derived from an EMBL/GenBank/DDBJ whole genome shotgun (WGS) entry which is preliminary data.</text>
</comment>
<dbReference type="EMBL" id="VNIB01000003">
    <property type="protein sequence ID" value="TYO99167.1"/>
    <property type="molecule type" value="Genomic_DNA"/>
</dbReference>